<dbReference type="CDD" id="cd13646">
    <property type="entry name" value="PBP2_EcHMBS_like"/>
    <property type="match status" value="1"/>
</dbReference>
<dbReference type="PRINTS" id="PR00151">
    <property type="entry name" value="PORPHBDMNASE"/>
</dbReference>
<dbReference type="InterPro" id="IPR022419">
    <property type="entry name" value="Porphobilin_deaminase_cofac_BS"/>
</dbReference>
<name>A0A3B0URM4_9ZZZZ</name>
<comment type="pathway">
    <text evidence="3">Porphyrin-containing compound metabolism; protoporphyrin-IX biosynthesis; coproporphyrinogen-III from 5-aminolevulinate: step 2/4.</text>
</comment>
<dbReference type="Pfam" id="PF01379">
    <property type="entry name" value="Porphobil_deam"/>
    <property type="match status" value="1"/>
</dbReference>
<dbReference type="GO" id="GO:0005737">
    <property type="term" value="C:cytoplasm"/>
    <property type="evidence" value="ECO:0007669"/>
    <property type="project" value="TreeGrafter"/>
</dbReference>
<evidence type="ECO:0000256" key="5">
    <source>
        <dbReference type="ARBA" id="ARBA00012655"/>
    </source>
</evidence>
<accession>A0A3B0URM4</accession>
<comment type="cofactor">
    <cofactor evidence="1">
        <name>dipyrromethane</name>
        <dbReference type="ChEBI" id="CHEBI:60342"/>
    </cofactor>
</comment>
<dbReference type="Gene3D" id="3.30.160.40">
    <property type="entry name" value="Porphobilinogen deaminase, C-terminal domain"/>
    <property type="match status" value="1"/>
</dbReference>
<comment type="similarity">
    <text evidence="4">Belongs to the HMBS family.</text>
</comment>
<dbReference type="InterPro" id="IPR036803">
    <property type="entry name" value="Porphobilinogen_deaminase_C_sf"/>
</dbReference>
<dbReference type="FunFam" id="3.40.190.10:FF:000005">
    <property type="entry name" value="Porphobilinogen deaminase"/>
    <property type="match status" value="1"/>
</dbReference>
<dbReference type="PANTHER" id="PTHR11557:SF0">
    <property type="entry name" value="PORPHOBILINOGEN DEAMINASE"/>
    <property type="match status" value="1"/>
</dbReference>
<dbReference type="GO" id="GO:0006783">
    <property type="term" value="P:heme biosynthetic process"/>
    <property type="evidence" value="ECO:0007669"/>
    <property type="project" value="TreeGrafter"/>
</dbReference>
<protein>
    <recommendedName>
        <fullName evidence="6">Porphobilinogen deaminase</fullName>
        <ecNumber evidence="5">2.5.1.61</ecNumber>
    </recommendedName>
    <alternativeName>
        <fullName evidence="9">Hydroxymethylbilane synthase</fullName>
    </alternativeName>
</protein>
<keyword evidence="8" id="KW-0627">Porphyrin biosynthesis</keyword>
<dbReference type="AlphaFoldDB" id="A0A3B0URM4"/>
<feature type="domain" description="Porphobilinogen deaminase C-terminal" evidence="11">
    <location>
        <begin position="226"/>
        <end position="294"/>
    </location>
</feature>
<reference evidence="12" key="1">
    <citation type="submission" date="2018-06" db="EMBL/GenBank/DDBJ databases">
        <authorList>
            <person name="Zhirakovskaya E."/>
        </authorList>
    </citation>
    <scope>NUCLEOTIDE SEQUENCE</scope>
</reference>
<evidence type="ECO:0000256" key="4">
    <source>
        <dbReference type="ARBA" id="ARBA00005638"/>
    </source>
</evidence>
<dbReference type="PANTHER" id="PTHR11557">
    <property type="entry name" value="PORPHOBILINOGEN DEAMINASE"/>
    <property type="match status" value="1"/>
</dbReference>
<keyword evidence="7 12" id="KW-0808">Transferase</keyword>
<dbReference type="SUPFAM" id="SSF54782">
    <property type="entry name" value="Porphobilinogen deaminase (hydroxymethylbilane synthase), C-terminal domain"/>
    <property type="match status" value="1"/>
</dbReference>
<evidence type="ECO:0000256" key="8">
    <source>
        <dbReference type="ARBA" id="ARBA00023244"/>
    </source>
</evidence>
<organism evidence="12">
    <name type="scientific">hydrothermal vent metagenome</name>
    <dbReference type="NCBI Taxonomy" id="652676"/>
    <lineage>
        <taxon>unclassified sequences</taxon>
        <taxon>metagenomes</taxon>
        <taxon>ecological metagenomes</taxon>
    </lineage>
</organism>
<dbReference type="InterPro" id="IPR022418">
    <property type="entry name" value="Porphobilinogen_deaminase_C"/>
</dbReference>
<dbReference type="PIRSF" id="PIRSF001438">
    <property type="entry name" value="4pyrrol_synth_OHMeBilane_synth"/>
    <property type="match status" value="1"/>
</dbReference>
<gene>
    <name evidence="12" type="ORF">MNBD_DELTA03-1553</name>
</gene>
<dbReference type="GO" id="GO:0004418">
    <property type="term" value="F:hydroxymethylbilane synthase activity"/>
    <property type="evidence" value="ECO:0007669"/>
    <property type="project" value="UniProtKB-EC"/>
</dbReference>
<evidence type="ECO:0000256" key="1">
    <source>
        <dbReference type="ARBA" id="ARBA00001916"/>
    </source>
</evidence>
<evidence type="ECO:0000256" key="2">
    <source>
        <dbReference type="ARBA" id="ARBA00002869"/>
    </source>
</evidence>
<evidence type="ECO:0000256" key="6">
    <source>
        <dbReference type="ARBA" id="ARBA00016519"/>
    </source>
</evidence>
<evidence type="ECO:0000256" key="9">
    <source>
        <dbReference type="ARBA" id="ARBA00033064"/>
    </source>
</evidence>
<dbReference type="HAMAP" id="MF_00260">
    <property type="entry name" value="Porphobil_deam"/>
    <property type="match status" value="1"/>
</dbReference>
<evidence type="ECO:0000313" key="12">
    <source>
        <dbReference type="EMBL" id="VAW33741.1"/>
    </source>
</evidence>
<dbReference type="FunFam" id="3.40.190.10:FF:000004">
    <property type="entry name" value="Porphobilinogen deaminase"/>
    <property type="match status" value="1"/>
</dbReference>
<dbReference type="InterPro" id="IPR022417">
    <property type="entry name" value="Porphobilin_deaminase_N"/>
</dbReference>
<feature type="domain" description="Porphobilinogen deaminase N-terminal" evidence="10">
    <location>
        <begin position="5"/>
        <end position="212"/>
    </location>
</feature>
<dbReference type="PROSITE" id="PS00533">
    <property type="entry name" value="PORPHOBILINOGEN_DEAM"/>
    <property type="match status" value="1"/>
</dbReference>
<sequence length="314" mass="33779">MQKLVKIGTRKSLLALAQSNWIKEQIEAENPGTTVELLKIITKGDKILDVPLAKVGGKGLFVKELEEAMLSGEADIAVHSMKDVPAELPEGLTLGLITRREDPRDAFVSNKYNSLTELPVGARVGTSSLRRRAQLAALRPDLAINDLRGNLDTRLRKLDEGLYDAIILAAAGLNRLKLAKRITSLFEPAEMLPAVGQGAVGIEMRVADKELRAGLGFLDHRDTTVAVTAERAFLLTLEGGCQVPIAGHCLVDGDNITIKGLVASVDGEKVLKKSVNGLASEAESLGKKLAHELLDMGARAILEEVYGQELAVRN</sequence>
<dbReference type="EC" id="2.5.1.61" evidence="5"/>
<dbReference type="Gene3D" id="3.40.190.10">
    <property type="entry name" value="Periplasmic binding protein-like II"/>
    <property type="match status" value="2"/>
</dbReference>
<dbReference type="EMBL" id="UOEX01000058">
    <property type="protein sequence ID" value="VAW33741.1"/>
    <property type="molecule type" value="Genomic_DNA"/>
</dbReference>
<evidence type="ECO:0000256" key="3">
    <source>
        <dbReference type="ARBA" id="ARBA00004735"/>
    </source>
</evidence>
<dbReference type="NCBIfam" id="TIGR00212">
    <property type="entry name" value="hemC"/>
    <property type="match status" value="1"/>
</dbReference>
<dbReference type="SUPFAM" id="SSF53850">
    <property type="entry name" value="Periplasmic binding protein-like II"/>
    <property type="match status" value="1"/>
</dbReference>
<dbReference type="Pfam" id="PF03900">
    <property type="entry name" value="Porphobil_deamC"/>
    <property type="match status" value="1"/>
</dbReference>
<comment type="function">
    <text evidence="2">Tetrapolymerization of the monopyrrole PBG into the hydroxymethylbilane pre-uroporphyrinogen in several discrete steps.</text>
</comment>
<evidence type="ECO:0000259" key="11">
    <source>
        <dbReference type="Pfam" id="PF03900"/>
    </source>
</evidence>
<dbReference type="FunFam" id="3.30.160.40:FF:000002">
    <property type="entry name" value="Porphobilinogen deaminase"/>
    <property type="match status" value="1"/>
</dbReference>
<proteinExistence type="inferred from homology"/>
<evidence type="ECO:0000256" key="7">
    <source>
        <dbReference type="ARBA" id="ARBA00022679"/>
    </source>
</evidence>
<evidence type="ECO:0000259" key="10">
    <source>
        <dbReference type="Pfam" id="PF01379"/>
    </source>
</evidence>
<dbReference type="InterPro" id="IPR000860">
    <property type="entry name" value="HemC"/>
</dbReference>